<protein>
    <submittedName>
        <fullName evidence="1">Uncharacterized protein</fullName>
    </submittedName>
</protein>
<gene>
    <name evidence="1" type="ORF">CEXT_583551</name>
</gene>
<keyword evidence="2" id="KW-1185">Reference proteome</keyword>
<proteinExistence type="predicted"/>
<dbReference type="EMBL" id="BPLR01021155">
    <property type="protein sequence ID" value="GIX86591.1"/>
    <property type="molecule type" value="Genomic_DNA"/>
</dbReference>
<accession>A0AAV4NSG0</accession>
<evidence type="ECO:0000313" key="1">
    <source>
        <dbReference type="EMBL" id="GIX86591.1"/>
    </source>
</evidence>
<sequence length="89" mass="9698">MAQVWNSESTLGQGVFCDLFSVYTPVDHFASAYDGGNIHPTAETKHEDMLPAHIATAALFGIGLRPLCIGQNMHHEQGKTKLDKAAKIF</sequence>
<name>A0AAV4NSG0_CAEEX</name>
<comment type="caution">
    <text evidence="1">The sequence shown here is derived from an EMBL/GenBank/DDBJ whole genome shotgun (WGS) entry which is preliminary data.</text>
</comment>
<evidence type="ECO:0000313" key="2">
    <source>
        <dbReference type="Proteomes" id="UP001054945"/>
    </source>
</evidence>
<dbReference type="Proteomes" id="UP001054945">
    <property type="component" value="Unassembled WGS sequence"/>
</dbReference>
<organism evidence="1 2">
    <name type="scientific">Caerostris extrusa</name>
    <name type="common">Bark spider</name>
    <name type="synonym">Caerostris bankana</name>
    <dbReference type="NCBI Taxonomy" id="172846"/>
    <lineage>
        <taxon>Eukaryota</taxon>
        <taxon>Metazoa</taxon>
        <taxon>Ecdysozoa</taxon>
        <taxon>Arthropoda</taxon>
        <taxon>Chelicerata</taxon>
        <taxon>Arachnida</taxon>
        <taxon>Araneae</taxon>
        <taxon>Araneomorphae</taxon>
        <taxon>Entelegynae</taxon>
        <taxon>Araneoidea</taxon>
        <taxon>Araneidae</taxon>
        <taxon>Caerostris</taxon>
    </lineage>
</organism>
<reference evidence="1 2" key="1">
    <citation type="submission" date="2021-06" db="EMBL/GenBank/DDBJ databases">
        <title>Caerostris extrusa draft genome.</title>
        <authorList>
            <person name="Kono N."/>
            <person name="Arakawa K."/>
        </authorList>
    </citation>
    <scope>NUCLEOTIDE SEQUENCE [LARGE SCALE GENOMIC DNA]</scope>
</reference>
<dbReference type="AlphaFoldDB" id="A0AAV4NSG0"/>